<dbReference type="OMA" id="IRTECGA"/>
<dbReference type="InterPro" id="IPR044876">
    <property type="entry name" value="HRDC_dom_sf"/>
</dbReference>
<reference evidence="4" key="1">
    <citation type="journal article" date="2019" name="Nat. Commun.">
        <title>Expansion of phycobilisome linker gene families in mesophilic red algae.</title>
        <authorList>
            <person name="Lee J."/>
            <person name="Kim D."/>
            <person name="Bhattacharya D."/>
            <person name="Yoon H.S."/>
        </authorList>
    </citation>
    <scope>NUCLEOTIDE SEQUENCE [LARGE SCALE GENOMIC DNA]</scope>
    <source>
        <strain evidence="4">CCMP 1328</strain>
    </source>
</reference>
<proteinExistence type="predicted"/>
<dbReference type="SUPFAM" id="SSF53098">
    <property type="entry name" value="Ribonuclease H-like"/>
    <property type="match status" value="1"/>
</dbReference>
<dbReference type="OrthoDB" id="442514at2759"/>
<dbReference type="CDD" id="cd06142">
    <property type="entry name" value="RNaseD_exo"/>
    <property type="match status" value="1"/>
</dbReference>
<dbReference type="Proteomes" id="UP000324585">
    <property type="component" value="Unassembled WGS sequence"/>
</dbReference>
<dbReference type="InterPro" id="IPR012337">
    <property type="entry name" value="RNaseH-like_sf"/>
</dbReference>
<dbReference type="GO" id="GO:0003676">
    <property type="term" value="F:nucleic acid binding"/>
    <property type="evidence" value="ECO:0007669"/>
    <property type="project" value="InterPro"/>
</dbReference>
<comment type="caution">
    <text evidence="3">The sequence shown here is derived from an EMBL/GenBank/DDBJ whole genome shotgun (WGS) entry which is preliminary data.</text>
</comment>
<feature type="region of interest" description="Disordered" evidence="1">
    <location>
        <begin position="134"/>
        <end position="166"/>
    </location>
</feature>
<organism evidence="3 4">
    <name type="scientific">Porphyridium purpureum</name>
    <name type="common">Red alga</name>
    <name type="synonym">Porphyridium cruentum</name>
    <dbReference type="NCBI Taxonomy" id="35688"/>
    <lineage>
        <taxon>Eukaryota</taxon>
        <taxon>Rhodophyta</taxon>
        <taxon>Bangiophyceae</taxon>
        <taxon>Porphyridiales</taxon>
        <taxon>Porphyridiaceae</taxon>
        <taxon>Porphyridium</taxon>
    </lineage>
</organism>
<dbReference type="EMBL" id="VRMN01000012">
    <property type="protein sequence ID" value="KAA8491645.1"/>
    <property type="molecule type" value="Genomic_DNA"/>
</dbReference>
<gene>
    <name evidence="3" type="ORF">FVE85_9692</name>
</gene>
<dbReference type="InterPro" id="IPR002121">
    <property type="entry name" value="HRDC_dom"/>
</dbReference>
<dbReference type="SUPFAM" id="SSF47819">
    <property type="entry name" value="HRDC-like"/>
    <property type="match status" value="2"/>
</dbReference>
<evidence type="ECO:0000313" key="3">
    <source>
        <dbReference type="EMBL" id="KAA8491645.1"/>
    </source>
</evidence>
<dbReference type="SMART" id="SM00474">
    <property type="entry name" value="35EXOc"/>
    <property type="match status" value="1"/>
</dbReference>
<dbReference type="InterPro" id="IPR002562">
    <property type="entry name" value="3'-5'_exonuclease_dom"/>
</dbReference>
<dbReference type="InterPro" id="IPR010997">
    <property type="entry name" value="HRDC-like_sf"/>
</dbReference>
<feature type="region of interest" description="Disordered" evidence="1">
    <location>
        <begin position="41"/>
        <end position="116"/>
    </location>
</feature>
<name>A0A5J4YKK0_PORPP</name>
<dbReference type="InterPro" id="IPR051086">
    <property type="entry name" value="RNase_D-like"/>
</dbReference>
<dbReference type="GO" id="GO:0000166">
    <property type="term" value="F:nucleotide binding"/>
    <property type="evidence" value="ECO:0007669"/>
    <property type="project" value="InterPro"/>
</dbReference>
<dbReference type="InterPro" id="IPR036397">
    <property type="entry name" value="RNaseH_sf"/>
</dbReference>
<dbReference type="AlphaFoldDB" id="A0A5J4YKK0"/>
<dbReference type="GO" id="GO:0008408">
    <property type="term" value="F:3'-5' exonuclease activity"/>
    <property type="evidence" value="ECO:0007669"/>
    <property type="project" value="InterPro"/>
</dbReference>
<accession>A0A5J4YKK0</accession>
<dbReference type="Pfam" id="PF01612">
    <property type="entry name" value="DNA_pol_A_exo1"/>
    <property type="match status" value="1"/>
</dbReference>
<protein>
    <submittedName>
        <fullName evidence="3">Ribonuclease D</fullName>
    </submittedName>
</protein>
<dbReference type="Pfam" id="PF00570">
    <property type="entry name" value="HRDC"/>
    <property type="match status" value="1"/>
</dbReference>
<evidence type="ECO:0000313" key="4">
    <source>
        <dbReference type="Proteomes" id="UP000324585"/>
    </source>
</evidence>
<feature type="domain" description="3'-5' exonuclease" evidence="2">
    <location>
        <begin position="168"/>
        <end position="352"/>
    </location>
</feature>
<feature type="compositionally biased region" description="Low complexity" evidence="1">
    <location>
        <begin position="102"/>
        <end position="116"/>
    </location>
</feature>
<dbReference type="Gene3D" id="3.30.420.10">
    <property type="entry name" value="Ribonuclease H-like superfamily/Ribonuclease H"/>
    <property type="match status" value="1"/>
</dbReference>
<feature type="compositionally biased region" description="Basic residues" evidence="1">
    <location>
        <begin position="69"/>
        <end position="85"/>
    </location>
</feature>
<dbReference type="Gene3D" id="1.10.150.80">
    <property type="entry name" value="HRDC domain"/>
    <property type="match status" value="1"/>
</dbReference>
<dbReference type="GO" id="GO:0006139">
    <property type="term" value="P:nucleobase-containing compound metabolic process"/>
    <property type="evidence" value="ECO:0007669"/>
    <property type="project" value="InterPro"/>
</dbReference>
<evidence type="ECO:0000259" key="2">
    <source>
        <dbReference type="SMART" id="SM00474"/>
    </source>
</evidence>
<feature type="compositionally biased region" description="Basic and acidic residues" evidence="1">
    <location>
        <begin position="50"/>
        <end position="68"/>
    </location>
</feature>
<evidence type="ECO:0000256" key="1">
    <source>
        <dbReference type="SAM" id="MobiDB-lite"/>
    </source>
</evidence>
<keyword evidence="4" id="KW-1185">Reference proteome</keyword>
<sequence length="558" mass="62013">MARATRVAGRRRAITAHMQLRPRGEAMASFVSTSRLVDVSRSGNASVPRAHADGKANDLQDESNDRARSRSRPRPRARPSQRPMRRGPASTQTQFGQAPRESLVARLRASASSPSSARLRELNELGLLYSFMRGRRSGPSEQGRAPNEAPRPQQQIPVHPSVPTCRPGELVTTRAQLEAMVDEVMTSGSGVGIDTEFVSELSFRAELCLVQVATTKKIWIVDALSPEIHRHIDHFWRTLVIDKAHEKIVHAGDQDLEHAFRSTGRIPENIFDTQLTAAFADNLLEAKYPASLARLADELVGTDLSNEIGKGTPSMTVSDWVQRPLRVSQLEYAANDVRFLPLMREKLGELVEKTGNAAWLQDEHDRVYRLNANALYVPRPTAPHALRNTGVDLKRMDAEQGAVLKALCDWRFAQAREWNVPQNAVLSTRTMIDLAVGANVSISSVKGLNNRIRTECGAEIMAVVHQARERVHSAGEGDSAETSGTLRSAQEMLNSRDINLECQPLKLKLEKRCAEQNIASRLAFSLNDLREVLDGRKAHSKLFTGWRSDLFSDLLLEF</sequence>
<dbReference type="PANTHER" id="PTHR47649">
    <property type="entry name" value="RIBONUCLEASE D"/>
    <property type="match status" value="1"/>
</dbReference>
<dbReference type="PANTHER" id="PTHR47649:SF1">
    <property type="entry name" value="RIBONUCLEASE D"/>
    <property type="match status" value="1"/>
</dbReference>